<dbReference type="Proteomes" id="UP001576776">
    <property type="component" value="Unassembled WGS sequence"/>
</dbReference>
<gene>
    <name evidence="1" type="ORF">ACE1B6_25555</name>
</gene>
<dbReference type="RefSeq" id="WP_413260108.1">
    <property type="nucleotide sequence ID" value="NZ_JBHFNS010000091.1"/>
</dbReference>
<reference evidence="1 2" key="1">
    <citation type="submission" date="2024-09" db="EMBL/GenBank/DDBJ databases">
        <title>Floridaenema gen nov. (Aerosakkonemataceae, Aerosakkonematales ord. nov., Cyanobacteria) from benthic tropical and subtropical fresh waters, with the description of four new species.</title>
        <authorList>
            <person name="Moretto J.A."/>
            <person name="Berthold D.E."/>
            <person name="Lefler F.W."/>
            <person name="Huang I.-S."/>
            <person name="Laughinghouse H. IV."/>
        </authorList>
    </citation>
    <scope>NUCLEOTIDE SEQUENCE [LARGE SCALE GENOMIC DNA]</scope>
    <source>
        <strain evidence="1 2">BLCC-F154</strain>
    </source>
</reference>
<keyword evidence="2" id="KW-1185">Reference proteome</keyword>
<proteinExistence type="predicted"/>
<comment type="caution">
    <text evidence="1">The sequence shown here is derived from an EMBL/GenBank/DDBJ whole genome shotgun (WGS) entry which is preliminary data.</text>
</comment>
<dbReference type="EMBL" id="JBHFNS010000091">
    <property type="protein sequence ID" value="MFB2938631.1"/>
    <property type="molecule type" value="Genomic_DNA"/>
</dbReference>
<name>A0ABV4YIH2_9CYAN</name>
<protein>
    <submittedName>
        <fullName evidence="1">Type II toxin-antitoxin system HigA family antitoxin</fullName>
    </submittedName>
</protein>
<sequence length="136" mass="16137">MASIINKELYAKLLAETLPRVIHTEDEHKRLVKVVEKLMDLGEELTDEQAELFDLLVTLIEQYEDKHYQLKTATPHEILNELMLVNPTREYKMFTVYLKNGETVQVALEDLKEYLDKNREQIQIQQKEMGKRRYDA</sequence>
<evidence type="ECO:0000313" key="1">
    <source>
        <dbReference type="EMBL" id="MFB2938631.1"/>
    </source>
</evidence>
<accession>A0ABV4YIH2</accession>
<organism evidence="1 2">
    <name type="scientific">Floridaenema fluviatile BLCC-F154</name>
    <dbReference type="NCBI Taxonomy" id="3153640"/>
    <lineage>
        <taxon>Bacteria</taxon>
        <taxon>Bacillati</taxon>
        <taxon>Cyanobacteriota</taxon>
        <taxon>Cyanophyceae</taxon>
        <taxon>Oscillatoriophycideae</taxon>
        <taxon>Aerosakkonematales</taxon>
        <taxon>Aerosakkonemataceae</taxon>
        <taxon>Floridanema</taxon>
        <taxon>Floridanema fluviatile</taxon>
    </lineage>
</organism>
<evidence type="ECO:0000313" key="2">
    <source>
        <dbReference type="Proteomes" id="UP001576776"/>
    </source>
</evidence>